<keyword evidence="1" id="KW-0732">Signal</keyword>
<organism evidence="2 3">
    <name type="scientific">Setaria viridis</name>
    <name type="common">Green bristlegrass</name>
    <name type="synonym">Setaria italica subsp. viridis</name>
    <dbReference type="NCBI Taxonomy" id="4556"/>
    <lineage>
        <taxon>Eukaryota</taxon>
        <taxon>Viridiplantae</taxon>
        <taxon>Streptophyta</taxon>
        <taxon>Embryophyta</taxon>
        <taxon>Tracheophyta</taxon>
        <taxon>Spermatophyta</taxon>
        <taxon>Magnoliopsida</taxon>
        <taxon>Liliopsida</taxon>
        <taxon>Poales</taxon>
        <taxon>Poaceae</taxon>
        <taxon>PACMAD clade</taxon>
        <taxon>Panicoideae</taxon>
        <taxon>Panicodae</taxon>
        <taxon>Paniceae</taxon>
        <taxon>Cenchrinae</taxon>
        <taxon>Setaria</taxon>
    </lineage>
</organism>
<evidence type="ECO:0000256" key="1">
    <source>
        <dbReference type="SAM" id="SignalP"/>
    </source>
</evidence>
<sequence length="37" mass="3647">MSRARTTASWGCVMALAFPVASTSSCAMGCAHGKAGA</sequence>
<gene>
    <name evidence="2" type="ORF">SEVIR_3G259033v2</name>
</gene>
<protein>
    <recommendedName>
        <fullName evidence="4">Lipoprotein</fullName>
    </recommendedName>
</protein>
<name>A0A4U6VJ21_SETVI</name>
<feature type="signal peptide" evidence="1">
    <location>
        <begin position="1"/>
        <end position="23"/>
    </location>
</feature>
<dbReference type="AlphaFoldDB" id="A0A4U6VJ21"/>
<dbReference type="PROSITE" id="PS51257">
    <property type="entry name" value="PROKAR_LIPOPROTEIN"/>
    <property type="match status" value="1"/>
</dbReference>
<dbReference type="EMBL" id="CM016554">
    <property type="protein sequence ID" value="TKW27469.1"/>
    <property type="molecule type" value="Genomic_DNA"/>
</dbReference>
<dbReference type="Proteomes" id="UP000298652">
    <property type="component" value="Chromosome 3"/>
</dbReference>
<proteinExistence type="predicted"/>
<evidence type="ECO:0000313" key="2">
    <source>
        <dbReference type="EMBL" id="TKW27469.1"/>
    </source>
</evidence>
<dbReference type="Gramene" id="TKW27469">
    <property type="protein sequence ID" value="TKW27469"/>
    <property type="gene ID" value="SEVIR_3G259033v2"/>
</dbReference>
<feature type="chain" id="PRO_5020700875" description="Lipoprotein" evidence="1">
    <location>
        <begin position="24"/>
        <end position="37"/>
    </location>
</feature>
<reference evidence="2" key="1">
    <citation type="submission" date="2019-03" db="EMBL/GenBank/DDBJ databases">
        <title>WGS assembly of Setaria viridis.</title>
        <authorList>
            <person name="Huang P."/>
            <person name="Jenkins J."/>
            <person name="Grimwood J."/>
            <person name="Barry K."/>
            <person name="Healey A."/>
            <person name="Mamidi S."/>
            <person name="Sreedasyam A."/>
            <person name="Shu S."/>
            <person name="Feldman M."/>
            <person name="Wu J."/>
            <person name="Yu Y."/>
            <person name="Chen C."/>
            <person name="Johnson J."/>
            <person name="Rokhsar D."/>
            <person name="Baxter I."/>
            <person name="Schmutz J."/>
            <person name="Brutnell T."/>
            <person name="Kellogg E."/>
        </authorList>
    </citation>
    <scope>NUCLEOTIDE SEQUENCE [LARGE SCALE GENOMIC DNA]</scope>
</reference>
<evidence type="ECO:0008006" key="4">
    <source>
        <dbReference type="Google" id="ProtNLM"/>
    </source>
</evidence>
<accession>A0A4U6VJ21</accession>
<evidence type="ECO:0000313" key="3">
    <source>
        <dbReference type="Proteomes" id="UP000298652"/>
    </source>
</evidence>
<keyword evidence="3" id="KW-1185">Reference proteome</keyword>